<comment type="caution">
    <text evidence="5">The sequence shown here is derived from an EMBL/GenBank/DDBJ whole genome shotgun (WGS) entry which is preliminary data.</text>
</comment>
<reference evidence="5 6" key="1">
    <citation type="submission" date="2018-06" db="EMBL/GenBank/DDBJ databases">
        <title>Genomic Encyclopedia of Type Strains, Phase III (KMG-III): the genomes of soil and plant-associated and newly described type strains.</title>
        <authorList>
            <person name="Whitman W."/>
        </authorList>
    </citation>
    <scope>NUCLEOTIDE SEQUENCE [LARGE SCALE GENOMIC DNA]</scope>
    <source>
        <strain evidence="5 6">LMG 23644</strain>
    </source>
</reference>
<dbReference type="GO" id="GO:0008233">
    <property type="term" value="F:peptidase activity"/>
    <property type="evidence" value="ECO:0007669"/>
    <property type="project" value="UniProtKB-KW"/>
</dbReference>
<gene>
    <name evidence="5" type="ORF">BX591_12831</name>
</gene>
<dbReference type="Pfam" id="PF04586">
    <property type="entry name" value="Peptidase_S78"/>
    <property type="match status" value="1"/>
</dbReference>
<dbReference type="RefSeq" id="WP_111934705.1">
    <property type="nucleotide sequence ID" value="NZ_CADFFP010000030.1"/>
</dbReference>
<accession>A0A329BHT4</accession>
<dbReference type="OrthoDB" id="9098994at2"/>
<evidence type="ECO:0000313" key="5">
    <source>
        <dbReference type="EMBL" id="RAS21512.1"/>
    </source>
</evidence>
<name>A0A329BHT4_9BURK</name>
<dbReference type="AlphaFoldDB" id="A0A329BHT4"/>
<evidence type="ECO:0000256" key="2">
    <source>
        <dbReference type="ARBA" id="ARBA00022670"/>
    </source>
</evidence>
<keyword evidence="2 5" id="KW-0645">Protease</keyword>
<evidence type="ECO:0000313" key="6">
    <source>
        <dbReference type="Proteomes" id="UP000248918"/>
    </source>
</evidence>
<dbReference type="InterPro" id="IPR054613">
    <property type="entry name" value="Peptidase_S78_dom"/>
</dbReference>
<dbReference type="GO" id="GO:0006508">
    <property type="term" value="P:proteolysis"/>
    <property type="evidence" value="ECO:0007669"/>
    <property type="project" value="UniProtKB-KW"/>
</dbReference>
<protein>
    <submittedName>
        <fullName evidence="5">HK97 family phage prohead protease</fullName>
    </submittedName>
</protein>
<sequence length="503" mass="53958">MTEANPLSTREVKSRGDFVRRVEVSHIDANRRTVELAFSSETPVPRQFGIEVLSHAAGAVDLSRLNSGAALLMDHNFSDQIGVIESARIDSDRVGRAVVRFGNSARANEIFQDVQDGIRNLVSVGYRVLEIVQSEQRDAGPVYTVTSWLPYEISFVSVPADPSVGIGRSLTPQILHRHTSNEDKRMTKKNLNPLKALFEAARRAEGDRPVFDRHDEVRYVIPGKPLVRGVIDLNGDLLPKIEDENGNLKRPPKGTPAVQTSTIGAEVIKQSLVAQAGAQVIIWKDPTEAISTGKLGDVVMASKAAYFETIEAAPFALVPDGQEVGVTPLPISRAAIHIDAAGGPQTNTGIYGVRFEISRATMKSYPDFEESILHSITYGLPRTADAVLLGVIVGAPLAPFSLSAAAAAAVRMSELRALVGTLGNGAAIDNNGVLRAAGIQAELTPGTAATIVGTFSRCAILIRSEVELVAERVNLDGSIAFTAWAEFEALTPDLSRFWTVGAQ</sequence>
<dbReference type="EMBL" id="QLTK01000028">
    <property type="protein sequence ID" value="RAS21512.1"/>
    <property type="molecule type" value="Genomic_DNA"/>
</dbReference>
<feature type="domain" description="Prohead serine protease" evidence="4">
    <location>
        <begin position="65"/>
        <end position="163"/>
    </location>
</feature>
<keyword evidence="3" id="KW-0378">Hydrolase</keyword>
<evidence type="ECO:0000256" key="1">
    <source>
        <dbReference type="ARBA" id="ARBA00022612"/>
    </source>
</evidence>
<organism evidence="5 6">
    <name type="scientific">Paraburkholderia bryophila</name>
    <dbReference type="NCBI Taxonomy" id="420952"/>
    <lineage>
        <taxon>Bacteria</taxon>
        <taxon>Pseudomonadati</taxon>
        <taxon>Pseudomonadota</taxon>
        <taxon>Betaproteobacteria</taxon>
        <taxon>Burkholderiales</taxon>
        <taxon>Burkholderiaceae</taxon>
        <taxon>Paraburkholderia</taxon>
    </lineage>
</organism>
<keyword evidence="1" id="KW-1188">Viral release from host cell</keyword>
<proteinExistence type="predicted"/>
<evidence type="ECO:0000259" key="4">
    <source>
        <dbReference type="Pfam" id="PF04586"/>
    </source>
</evidence>
<dbReference type="Proteomes" id="UP000248918">
    <property type="component" value="Unassembled WGS sequence"/>
</dbReference>
<evidence type="ECO:0000256" key="3">
    <source>
        <dbReference type="ARBA" id="ARBA00022801"/>
    </source>
</evidence>